<gene>
    <name evidence="1" type="ORF">QO034_06580</name>
</gene>
<reference evidence="1 2" key="1">
    <citation type="submission" date="2023-05" db="EMBL/GenBank/DDBJ databases">
        <title>Sedimentitalea sp. nov. JM2-8.</title>
        <authorList>
            <person name="Huang J."/>
        </authorList>
    </citation>
    <scope>NUCLEOTIDE SEQUENCE [LARGE SCALE GENOMIC DNA]</scope>
    <source>
        <strain evidence="1 2">JM2-8</strain>
    </source>
</reference>
<evidence type="ECO:0000313" key="2">
    <source>
        <dbReference type="Proteomes" id="UP001227126"/>
    </source>
</evidence>
<proteinExistence type="predicted"/>
<evidence type="ECO:0000313" key="1">
    <source>
        <dbReference type="EMBL" id="MDK3072770.1"/>
    </source>
</evidence>
<accession>A0ABT7FCU0</accession>
<organism evidence="1 2">
    <name type="scientific">Sedimentitalea xiamensis</name>
    <dbReference type="NCBI Taxonomy" id="3050037"/>
    <lineage>
        <taxon>Bacteria</taxon>
        <taxon>Pseudomonadati</taxon>
        <taxon>Pseudomonadota</taxon>
        <taxon>Alphaproteobacteria</taxon>
        <taxon>Rhodobacterales</taxon>
        <taxon>Paracoccaceae</taxon>
        <taxon>Sedimentitalea</taxon>
    </lineage>
</organism>
<keyword evidence="2" id="KW-1185">Reference proteome</keyword>
<evidence type="ECO:0008006" key="3">
    <source>
        <dbReference type="Google" id="ProtNLM"/>
    </source>
</evidence>
<protein>
    <recommendedName>
        <fullName evidence="3">Phage tail assembly chaperone</fullName>
    </recommendedName>
</protein>
<dbReference type="RefSeq" id="WP_284484705.1">
    <property type="nucleotide sequence ID" value="NZ_JASNJE010000005.1"/>
</dbReference>
<comment type="caution">
    <text evidence="1">The sequence shown here is derived from an EMBL/GenBank/DDBJ whole genome shotgun (WGS) entry which is preliminary data.</text>
</comment>
<name>A0ABT7FCU0_9RHOB</name>
<sequence length="107" mass="12097">MLKITDTPEFTHTVRVQTPVDGGHREDTFKCRFRVVEDDENDAGFTVDAVKARLRRIIVSMEDLADENGKPVPYSDEVRDRVLNLPHARIALLRAYAAAFAKERAGN</sequence>
<dbReference type="Proteomes" id="UP001227126">
    <property type="component" value="Unassembled WGS sequence"/>
</dbReference>
<dbReference type="EMBL" id="JASNJE010000005">
    <property type="protein sequence ID" value="MDK3072770.1"/>
    <property type="molecule type" value="Genomic_DNA"/>
</dbReference>